<evidence type="ECO:0000313" key="3">
    <source>
        <dbReference type="EMBL" id="MFC1456932.1"/>
    </source>
</evidence>
<dbReference type="GO" id="GO:0016491">
    <property type="term" value="F:oxidoreductase activity"/>
    <property type="evidence" value="ECO:0007669"/>
    <property type="project" value="UniProtKB-KW"/>
</dbReference>
<evidence type="ECO:0000259" key="2">
    <source>
        <dbReference type="SMART" id="SM00829"/>
    </source>
</evidence>
<dbReference type="InterPro" id="IPR011032">
    <property type="entry name" value="GroES-like_sf"/>
</dbReference>
<name>A0ABV6Y7C5_9HYPH</name>
<dbReference type="InterPro" id="IPR002364">
    <property type="entry name" value="Quin_OxRdtase/zeta-crystal_CS"/>
</dbReference>
<comment type="caution">
    <text evidence="3">The sequence shown here is derived from an EMBL/GenBank/DDBJ whole genome shotgun (WGS) entry which is preliminary data.</text>
</comment>
<dbReference type="SMART" id="SM00829">
    <property type="entry name" value="PKS_ER"/>
    <property type="match status" value="1"/>
</dbReference>
<dbReference type="RefSeq" id="WP_377029506.1">
    <property type="nucleotide sequence ID" value="NZ_JBHOMY010000023.1"/>
</dbReference>
<evidence type="ECO:0000256" key="1">
    <source>
        <dbReference type="ARBA" id="ARBA00023002"/>
    </source>
</evidence>
<protein>
    <submittedName>
        <fullName evidence="3">NADP-dependent oxidoreductase</fullName>
        <ecNumber evidence="3">1.-.-.-</ecNumber>
    </submittedName>
</protein>
<organism evidence="3 4">
    <name type="scientific">Microvirga arabica</name>
    <dbReference type="NCBI Taxonomy" id="1128671"/>
    <lineage>
        <taxon>Bacteria</taxon>
        <taxon>Pseudomonadati</taxon>
        <taxon>Pseudomonadota</taxon>
        <taxon>Alphaproteobacteria</taxon>
        <taxon>Hyphomicrobiales</taxon>
        <taxon>Methylobacteriaceae</taxon>
        <taxon>Microvirga</taxon>
    </lineage>
</organism>
<dbReference type="CDD" id="cd05289">
    <property type="entry name" value="MDR_like_2"/>
    <property type="match status" value="1"/>
</dbReference>
<dbReference type="EMBL" id="JBHOMY010000023">
    <property type="protein sequence ID" value="MFC1456932.1"/>
    <property type="molecule type" value="Genomic_DNA"/>
</dbReference>
<dbReference type="InterPro" id="IPR020843">
    <property type="entry name" value="ER"/>
</dbReference>
<dbReference type="InterPro" id="IPR013154">
    <property type="entry name" value="ADH-like_N"/>
</dbReference>
<dbReference type="Pfam" id="PF08240">
    <property type="entry name" value="ADH_N"/>
    <property type="match status" value="1"/>
</dbReference>
<dbReference type="Pfam" id="PF13602">
    <property type="entry name" value="ADH_zinc_N_2"/>
    <property type="match status" value="1"/>
</dbReference>
<dbReference type="SUPFAM" id="SSF50129">
    <property type="entry name" value="GroES-like"/>
    <property type="match status" value="1"/>
</dbReference>
<evidence type="ECO:0000313" key="4">
    <source>
        <dbReference type="Proteomes" id="UP001593940"/>
    </source>
</evidence>
<dbReference type="Proteomes" id="UP001593940">
    <property type="component" value="Unassembled WGS sequence"/>
</dbReference>
<dbReference type="SUPFAM" id="SSF51735">
    <property type="entry name" value="NAD(P)-binding Rossmann-fold domains"/>
    <property type="match status" value="1"/>
</dbReference>
<keyword evidence="4" id="KW-1185">Reference proteome</keyword>
<dbReference type="Gene3D" id="3.40.50.720">
    <property type="entry name" value="NAD(P)-binding Rossmann-like Domain"/>
    <property type="match status" value="1"/>
</dbReference>
<dbReference type="InterPro" id="IPR050700">
    <property type="entry name" value="YIM1/Zinc_Alcohol_DH_Fams"/>
</dbReference>
<dbReference type="Gene3D" id="3.90.180.10">
    <property type="entry name" value="Medium-chain alcohol dehydrogenases, catalytic domain"/>
    <property type="match status" value="1"/>
</dbReference>
<dbReference type="PANTHER" id="PTHR11695:SF294">
    <property type="entry name" value="RETICULON-4-INTERACTING PROTEIN 1, MITOCHONDRIAL"/>
    <property type="match status" value="1"/>
</dbReference>
<gene>
    <name evidence="3" type="ORF">ACETIH_09410</name>
</gene>
<keyword evidence="1 3" id="KW-0560">Oxidoreductase</keyword>
<dbReference type="PROSITE" id="PS01162">
    <property type="entry name" value="QOR_ZETA_CRYSTAL"/>
    <property type="match status" value="1"/>
</dbReference>
<dbReference type="PANTHER" id="PTHR11695">
    <property type="entry name" value="ALCOHOL DEHYDROGENASE RELATED"/>
    <property type="match status" value="1"/>
</dbReference>
<feature type="domain" description="Enoyl reductase (ER)" evidence="2">
    <location>
        <begin position="13"/>
        <end position="307"/>
    </location>
</feature>
<dbReference type="InterPro" id="IPR036291">
    <property type="entry name" value="NAD(P)-bd_dom_sf"/>
</dbReference>
<dbReference type="EC" id="1.-.-.-" evidence="3"/>
<reference evidence="3 4" key="1">
    <citation type="submission" date="2024-09" db="EMBL/GenBank/DDBJ databases">
        <title>Nodulacao em especies de Leguminosae Basais da Amazonia e Caracterizacao dos Rizobios e Bacterias Associadas aos Nodulos.</title>
        <authorList>
            <person name="Jambeiro I.C.A."/>
            <person name="Lopes I.S."/>
            <person name="Aguiar E.R.G.R."/>
            <person name="Santos A.F.J."/>
            <person name="Dos Santos J.M.F."/>
            <person name="Gross E."/>
        </authorList>
    </citation>
    <scope>NUCLEOTIDE SEQUENCE [LARGE SCALE GENOMIC DNA]</scope>
    <source>
        <strain evidence="3 4">BRUESC1165</strain>
    </source>
</reference>
<sequence>MTTMKAVRIHRFGGPEVLTLDDVPWPQPKDDEILVRVHAASVNPVDYKIRGGSYSVKEDQLPYTLGRDLSGTVELLGTRAHTLKAGDPIFAFIGMDRGTYAEYVVVKAMEMAAKPDTLDHVQAAAAPLAGLTAWQGLFDHGHLQAGQRVLIHGGAGGVGHLAVQFAKAKGAVVLTTASGSDLEFVRGLGADEVIDYEAERFEDRVSDVDLVFDLVSGDTQDRSWGVLKEGGILVSTLGQPPAEKAAQHNVQAAGYRAQPNPAQLSEFGRLIDDGQVRVVVDRIFSLTEAGAAQGYLKQEHVRGKVVLRVSDET</sequence>
<proteinExistence type="predicted"/>
<accession>A0ABV6Y7C5</accession>